<dbReference type="InterPro" id="IPR016024">
    <property type="entry name" value="ARM-type_fold"/>
</dbReference>
<keyword evidence="8" id="KW-0175">Coiled coil</keyword>
<dbReference type="Gene3D" id="1.25.10.10">
    <property type="entry name" value="Leucine-rich Repeat Variant"/>
    <property type="match status" value="1"/>
</dbReference>
<dbReference type="InParanoid" id="T1EFW3"/>
<dbReference type="SUPFAM" id="SSF48371">
    <property type="entry name" value="ARM repeat"/>
    <property type="match status" value="1"/>
</dbReference>
<reference evidence="11 13" key="2">
    <citation type="journal article" date="2013" name="Nature">
        <title>Insights into bilaterian evolution from three spiralian genomes.</title>
        <authorList>
            <person name="Simakov O."/>
            <person name="Marletaz F."/>
            <person name="Cho S.J."/>
            <person name="Edsinger-Gonzales E."/>
            <person name="Havlak P."/>
            <person name="Hellsten U."/>
            <person name="Kuo D.H."/>
            <person name="Larsson T."/>
            <person name="Lv J."/>
            <person name="Arendt D."/>
            <person name="Savage R."/>
            <person name="Osoegawa K."/>
            <person name="de Jong P."/>
            <person name="Grimwood J."/>
            <person name="Chapman J.A."/>
            <person name="Shapiro H."/>
            <person name="Aerts A."/>
            <person name="Otillar R.P."/>
            <person name="Terry A.Y."/>
            <person name="Boore J.L."/>
            <person name="Grigoriev I.V."/>
            <person name="Lindberg D.R."/>
            <person name="Seaver E.C."/>
            <person name="Weisblat D.A."/>
            <person name="Putnam N.H."/>
            <person name="Rokhsar D.S."/>
        </authorList>
    </citation>
    <scope>NUCLEOTIDE SEQUENCE</scope>
</reference>
<sequence length="1048" mass="119875">MDQNKLIEALKATLIPEQREQAEAYLTGVQKIINFVPQLLQLVMNPEIDTAVRQSGAIYMKNMMAQYWEDKTNDVKPGQPIPFCIHENDKQIIRDNIVQAIISLQNPIRVQLSVCVSIIVKNDYPGKCSGIIEKVMAILTSSQHDAYLGALICLYQVVKHYEYKKSAERDPLNDVMTHILPIIHQLAATLLEDQSEPSILIQKQILKIFFALVQFFLPLNLINHNVFTQWMELARRITERPLPPHIDELDEDERGDTVWWKCKKWAVHLMTRCFERYGSPGNVLKEYAEFSEYFLKTFSVGCLQVIMGLLERYVKKQFVAPRVLQLSLQYIDIGIIHSLTWKAMKPHIQVVIQDIIFPLLGHTDEDEDLWKDDPVEYIKVKYDIYEEFFSPTTAAQNLLDDVVRKRKEVLAKTMAFSVQALMSNEERVKDQALHMIGCLADVLLKKNPYKDQVEQMLVAHVFPHFASTQGFLRARACWMMCSFSELKFKNLNNLQLVTESLCRLLNSDKDLPVRVEAAVGLQKLLSEQSRVKDMLIPCVHQIFKDLLSLMQETETDNISGCLQNFVYTYSEEVKPLAVEITTHLASTFAKLVESSSTSESSDDKSIVIMGILNSLETLCQVVEDQKEILHCIEGIIIEVIKVILRYNVSEYFEEMLSLIYSLTSSQVSPQMWDALPIIYDLFKKDSNIDYFSDMMPALHNYITVDPPAFLQQPARIEIMYNMAKDILNGELGDAGEDAESHAAKLLEIMLLQFKDLTDLSCKMTPIFIQLILSRLSRPIQTTELRTMCLQVILASIFVNPSLTLHILSEVQFSNAGDHSMIRQIVMQVIENSDSFFGVHDRKMFILGFSTLLSLPEGARPPAINDLAPKMLSSLIVVFKGIKKAYEYQSQQEEENEKEEEDNDEEDADDNELDDDDDVIDHEGEDYLEKMEKADEGDDDDDDDDEDGDEETMLESYLTVLDGENSPFEEYQMFRTVVEGIHSKDVMWYQMLTATLTEDEKKELEDIFRLAEQKRAAQESKKIEMAGGYNFPSTQVPSSFCFGGGPPAS</sequence>
<dbReference type="InterPro" id="IPR058669">
    <property type="entry name" value="TPR_IPO7/11-like"/>
</dbReference>
<dbReference type="HOGENOM" id="CLU_004196_1_1_1"/>
<reference evidence="12" key="3">
    <citation type="submission" date="2015-06" db="UniProtKB">
        <authorList>
            <consortium name="EnsemblMetazoa"/>
        </authorList>
    </citation>
    <scope>IDENTIFICATION</scope>
</reference>
<dbReference type="OMA" id="WVAKTSW"/>
<dbReference type="PANTHER" id="PTHR10997:SF18">
    <property type="entry name" value="D-IMPORTIN 7_RANBP7"/>
    <property type="match status" value="1"/>
</dbReference>
<dbReference type="CTD" id="20195465"/>
<protein>
    <recommendedName>
        <fullName evidence="10">Importin N-terminal domain-containing protein</fullName>
    </recommendedName>
</protein>
<dbReference type="AlphaFoldDB" id="T1EFW3"/>
<dbReference type="STRING" id="6412.T1EFW3"/>
<dbReference type="RefSeq" id="XP_009023417.1">
    <property type="nucleotide sequence ID" value="XM_009025169.1"/>
</dbReference>
<organism evidence="12 13">
    <name type="scientific">Helobdella robusta</name>
    <name type="common">Californian leech</name>
    <dbReference type="NCBI Taxonomy" id="6412"/>
    <lineage>
        <taxon>Eukaryota</taxon>
        <taxon>Metazoa</taxon>
        <taxon>Spiralia</taxon>
        <taxon>Lophotrochozoa</taxon>
        <taxon>Annelida</taxon>
        <taxon>Clitellata</taxon>
        <taxon>Hirudinea</taxon>
        <taxon>Rhynchobdellida</taxon>
        <taxon>Glossiphoniidae</taxon>
        <taxon>Helobdella</taxon>
    </lineage>
</organism>
<dbReference type="EnsemblMetazoa" id="HelroT113778">
    <property type="protein sequence ID" value="HelroP113778"/>
    <property type="gene ID" value="HelroG113778"/>
</dbReference>
<evidence type="ECO:0000259" key="10">
    <source>
        <dbReference type="PROSITE" id="PS50166"/>
    </source>
</evidence>
<dbReference type="Proteomes" id="UP000015101">
    <property type="component" value="Unassembled WGS sequence"/>
</dbReference>
<dbReference type="GO" id="GO:0005829">
    <property type="term" value="C:cytosol"/>
    <property type="evidence" value="ECO:0000318"/>
    <property type="project" value="GO_Central"/>
</dbReference>
<dbReference type="Pfam" id="PF03810">
    <property type="entry name" value="IBN_N"/>
    <property type="match status" value="1"/>
</dbReference>
<dbReference type="SMART" id="SM00913">
    <property type="entry name" value="IBN_N"/>
    <property type="match status" value="1"/>
</dbReference>
<name>T1EFW3_HELRO</name>
<evidence type="ECO:0000313" key="13">
    <source>
        <dbReference type="Proteomes" id="UP000015101"/>
    </source>
</evidence>
<evidence type="ECO:0000256" key="4">
    <source>
        <dbReference type="ARBA" id="ARBA00022448"/>
    </source>
</evidence>
<dbReference type="eggNOG" id="KOG1991">
    <property type="taxonomic scope" value="Eukaryota"/>
</dbReference>
<dbReference type="Pfam" id="PF25758">
    <property type="entry name" value="TPR_IPO11"/>
    <property type="match status" value="1"/>
</dbReference>
<feature type="region of interest" description="Disordered" evidence="9">
    <location>
        <begin position="887"/>
        <end position="950"/>
    </location>
</feature>
<accession>T1EFW3</accession>
<dbReference type="EMBL" id="AMQM01005884">
    <property type="status" value="NOT_ANNOTATED_CDS"/>
    <property type="molecule type" value="Genomic_DNA"/>
</dbReference>
<dbReference type="FunCoup" id="T1EFW3">
    <property type="interactions" value="2260"/>
</dbReference>
<feature type="compositionally biased region" description="Acidic residues" evidence="9">
    <location>
        <begin position="891"/>
        <end position="919"/>
    </location>
</feature>
<dbReference type="GO" id="GO:0006606">
    <property type="term" value="P:protein import into nucleus"/>
    <property type="evidence" value="ECO:0000318"/>
    <property type="project" value="GO_Central"/>
</dbReference>
<feature type="compositionally biased region" description="Basic and acidic residues" evidence="9">
    <location>
        <begin position="920"/>
        <end position="933"/>
    </location>
</feature>
<evidence type="ECO:0000256" key="2">
    <source>
        <dbReference type="ARBA" id="ARBA00004496"/>
    </source>
</evidence>
<proteinExistence type="inferred from homology"/>
<dbReference type="InterPro" id="IPR001494">
    <property type="entry name" value="Importin-beta_N"/>
</dbReference>
<keyword evidence="7" id="KW-0539">Nucleus</keyword>
<dbReference type="FunFam" id="1.25.10.10:FF:000244">
    <property type="entry name" value="Nonsense-mediated mRNA decay protein"/>
    <property type="match status" value="1"/>
</dbReference>
<keyword evidence="13" id="KW-1185">Reference proteome</keyword>
<dbReference type="EMBL" id="KB097144">
    <property type="protein sequence ID" value="ESN98462.1"/>
    <property type="molecule type" value="Genomic_DNA"/>
</dbReference>
<dbReference type="PROSITE" id="PS50166">
    <property type="entry name" value="IMPORTIN_B_NT"/>
    <property type="match status" value="1"/>
</dbReference>
<evidence type="ECO:0000256" key="8">
    <source>
        <dbReference type="SAM" id="Coils"/>
    </source>
</evidence>
<dbReference type="GO" id="GO:0031267">
    <property type="term" value="F:small GTPase binding"/>
    <property type="evidence" value="ECO:0007669"/>
    <property type="project" value="InterPro"/>
</dbReference>
<evidence type="ECO:0000313" key="12">
    <source>
        <dbReference type="EnsemblMetazoa" id="HelroP113778"/>
    </source>
</evidence>
<dbReference type="GO" id="GO:0005635">
    <property type="term" value="C:nuclear envelope"/>
    <property type="evidence" value="ECO:0000318"/>
    <property type="project" value="GO_Central"/>
</dbReference>
<comment type="subcellular location">
    <subcellularLocation>
        <location evidence="2">Cytoplasm</location>
    </subcellularLocation>
    <subcellularLocation>
        <location evidence="1">Nucleus</location>
    </subcellularLocation>
</comment>
<evidence type="ECO:0000256" key="1">
    <source>
        <dbReference type="ARBA" id="ARBA00004123"/>
    </source>
</evidence>
<feature type="compositionally biased region" description="Acidic residues" evidence="9">
    <location>
        <begin position="934"/>
        <end position="950"/>
    </location>
</feature>
<feature type="coiled-coil region" evidence="8">
    <location>
        <begin position="993"/>
        <end position="1020"/>
    </location>
</feature>
<keyword evidence="5" id="KW-0963">Cytoplasm</keyword>
<dbReference type="GeneID" id="20195465"/>
<reference evidence="13" key="1">
    <citation type="submission" date="2012-12" db="EMBL/GenBank/DDBJ databases">
        <authorList>
            <person name="Hellsten U."/>
            <person name="Grimwood J."/>
            <person name="Chapman J.A."/>
            <person name="Shapiro H."/>
            <person name="Aerts A."/>
            <person name="Otillar R.P."/>
            <person name="Terry A.Y."/>
            <person name="Boore J.L."/>
            <person name="Simakov O."/>
            <person name="Marletaz F."/>
            <person name="Cho S.-J."/>
            <person name="Edsinger-Gonzales E."/>
            <person name="Havlak P."/>
            <person name="Kuo D.-H."/>
            <person name="Larsson T."/>
            <person name="Lv J."/>
            <person name="Arendt D."/>
            <person name="Savage R."/>
            <person name="Osoegawa K."/>
            <person name="de Jong P."/>
            <person name="Lindberg D.R."/>
            <person name="Seaver E.C."/>
            <person name="Weisblat D.A."/>
            <person name="Putnam N.H."/>
            <person name="Grigoriev I.V."/>
            <person name="Rokhsar D.S."/>
        </authorList>
    </citation>
    <scope>NUCLEOTIDE SEQUENCE</scope>
</reference>
<evidence type="ECO:0000256" key="6">
    <source>
        <dbReference type="ARBA" id="ARBA00022927"/>
    </source>
</evidence>
<keyword evidence="4" id="KW-0813">Transport</keyword>
<dbReference type="OrthoDB" id="760868at2759"/>
<gene>
    <name evidence="12" type="primary">20195465</name>
    <name evidence="11" type="ORF">HELRODRAFT_113778</name>
</gene>
<dbReference type="InterPro" id="IPR011989">
    <property type="entry name" value="ARM-like"/>
</dbReference>
<evidence type="ECO:0000256" key="9">
    <source>
        <dbReference type="SAM" id="MobiDB-lite"/>
    </source>
</evidence>
<dbReference type="PANTHER" id="PTHR10997">
    <property type="entry name" value="IMPORTIN-7, 8, 11"/>
    <property type="match status" value="1"/>
</dbReference>
<dbReference type="KEGG" id="hro:HELRODRAFT_113778"/>
<keyword evidence="6" id="KW-0653">Protein transport</keyword>
<feature type="domain" description="Importin N-terminal" evidence="10">
    <location>
        <begin position="22"/>
        <end position="103"/>
    </location>
</feature>
<evidence type="ECO:0000313" key="11">
    <source>
        <dbReference type="EMBL" id="ESN98462.1"/>
    </source>
</evidence>
<evidence type="ECO:0000256" key="3">
    <source>
        <dbReference type="ARBA" id="ARBA00007991"/>
    </source>
</evidence>
<evidence type="ECO:0000256" key="7">
    <source>
        <dbReference type="ARBA" id="ARBA00023242"/>
    </source>
</evidence>
<comment type="similarity">
    <text evidence="3">Belongs to the importin beta family.</text>
</comment>
<evidence type="ECO:0000256" key="5">
    <source>
        <dbReference type="ARBA" id="ARBA00022490"/>
    </source>
</evidence>